<reference evidence="2" key="1">
    <citation type="submission" date="2005-09" db="EMBL/GenBank/DDBJ databases">
        <authorList>
            <person name="Mural R.J."/>
            <person name="Li P.W."/>
            <person name="Adams M.D."/>
            <person name="Amanatides P.G."/>
            <person name="Baden-Tillson H."/>
            <person name="Barnstead M."/>
            <person name="Chin S.H."/>
            <person name="Dew I."/>
            <person name="Evans C.A."/>
            <person name="Ferriera S."/>
            <person name="Flanigan M."/>
            <person name="Fosler C."/>
            <person name="Glodek A."/>
            <person name="Gu Z."/>
            <person name="Holt R.A."/>
            <person name="Jennings D."/>
            <person name="Kraft C.L."/>
            <person name="Lu F."/>
            <person name="Nguyen T."/>
            <person name="Nusskern D.R."/>
            <person name="Pfannkoch C.M."/>
            <person name="Sitter C."/>
            <person name="Sutton G.G."/>
            <person name="Venter J.C."/>
            <person name="Wang Z."/>
            <person name="Woodage T."/>
            <person name="Zheng X.H."/>
            <person name="Zhong F."/>
        </authorList>
    </citation>
    <scope>NUCLEOTIDE SEQUENCE [LARGE SCALE GENOMIC DNA]</scope>
    <source>
        <strain>BN</strain>
        <strain evidence="2">Sprague-Dawley</strain>
    </source>
</reference>
<feature type="non-terminal residue" evidence="1">
    <location>
        <position position="85"/>
    </location>
</feature>
<proteinExistence type="predicted"/>
<gene>
    <name evidence="1" type="ORF">rCG_63402</name>
</gene>
<accession>A6IHF4</accession>
<evidence type="ECO:0000313" key="2">
    <source>
        <dbReference type="Proteomes" id="UP000234681"/>
    </source>
</evidence>
<organism evidence="1 2">
    <name type="scientific">Rattus norvegicus</name>
    <name type="common">Rat</name>
    <dbReference type="NCBI Taxonomy" id="10116"/>
    <lineage>
        <taxon>Eukaryota</taxon>
        <taxon>Metazoa</taxon>
        <taxon>Chordata</taxon>
        <taxon>Craniata</taxon>
        <taxon>Vertebrata</taxon>
        <taxon>Euteleostomi</taxon>
        <taxon>Mammalia</taxon>
        <taxon>Eutheria</taxon>
        <taxon>Euarchontoglires</taxon>
        <taxon>Glires</taxon>
        <taxon>Rodentia</taxon>
        <taxon>Myomorpha</taxon>
        <taxon>Muroidea</taxon>
        <taxon>Muridae</taxon>
        <taxon>Murinae</taxon>
        <taxon>Rattus</taxon>
    </lineage>
</organism>
<dbReference type="AlphaFoldDB" id="A6IHF4"/>
<dbReference type="EMBL" id="CH473961">
    <property type="protein sequence ID" value="EDM01102.1"/>
    <property type="molecule type" value="Genomic_DNA"/>
</dbReference>
<sequence>MNIHGVSSIFMNCHGPFSFPNRGGIDFPCRASLPMVLQKAHKRLGQNYSVMSMTGSQGHLRRQMLTLVYICGNSTFTELGHLNSN</sequence>
<evidence type="ECO:0000313" key="1">
    <source>
        <dbReference type="EMBL" id="EDM01102.1"/>
    </source>
</evidence>
<dbReference type="Proteomes" id="UP000234681">
    <property type="component" value="Chromosome 2"/>
</dbReference>
<protein>
    <submittedName>
        <fullName evidence="1">RCG63402</fullName>
    </submittedName>
</protein>
<name>A6IHF4_RAT</name>